<evidence type="ECO:0000313" key="8">
    <source>
        <dbReference type="EMBL" id="QLC50381.1"/>
    </source>
</evidence>
<comment type="catalytic activity">
    <reaction evidence="7">
        <text>Endonucleolytic cleavage of RNA, removing 5'-extranucleotides from tRNA precursor.</text>
        <dbReference type="EC" id="3.1.26.5"/>
    </reaction>
</comment>
<comment type="subcellular location">
    <subcellularLocation>
        <location evidence="7">Cytoplasm</location>
    </subcellularLocation>
</comment>
<name>A0A7D5I5M4_9EURY</name>
<evidence type="ECO:0000256" key="2">
    <source>
        <dbReference type="ARBA" id="ARBA00022490"/>
    </source>
</evidence>
<protein>
    <recommendedName>
        <fullName evidence="7">Ribonuclease P protein component 3</fullName>
        <shortName evidence="7">RNase P component 3</shortName>
        <ecNumber evidence="7">3.1.26.5</ecNumber>
    </recommendedName>
    <alternativeName>
        <fullName evidence="7">Rpp30</fullName>
    </alternativeName>
</protein>
<evidence type="ECO:0000256" key="7">
    <source>
        <dbReference type="HAMAP-Rule" id="MF_00756"/>
    </source>
</evidence>
<reference evidence="8 9" key="1">
    <citation type="submission" date="2020-06" db="EMBL/GenBank/DDBJ databases">
        <title>Methanolobus halotolerans sp. nov., isolated from a saline lake Tus in Siberia.</title>
        <authorList>
            <person name="Shen Y."/>
            <person name="Chen S.-C."/>
            <person name="Lai M.-C."/>
            <person name="Huang H.-H."/>
            <person name="Chiu H.-H."/>
            <person name="Tang S.-L."/>
            <person name="Rogozin D.Y."/>
            <person name="Degermendzhy A.G."/>
        </authorList>
    </citation>
    <scope>NUCLEOTIDE SEQUENCE [LARGE SCALE GENOMIC DNA]</scope>
    <source>
        <strain evidence="8 9">DSM 21339</strain>
    </source>
</reference>
<dbReference type="GO" id="GO:0003723">
    <property type="term" value="F:RNA binding"/>
    <property type="evidence" value="ECO:0007669"/>
    <property type="project" value="TreeGrafter"/>
</dbReference>
<evidence type="ECO:0000256" key="5">
    <source>
        <dbReference type="ARBA" id="ARBA00022759"/>
    </source>
</evidence>
<dbReference type="Pfam" id="PF01876">
    <property type="entry name" value="RNase_P_p30"/>
    <property type="match status" value="1"/>
</dbReference>
<keyword evidence="9" id="KW-1185">Reference proteome</keyword>
<accession>A0A7D5I5M4</accession>
<dbReference type="OrthoDB" id="85765at2157"/>
<dbReference type="RefSeq" id="WP_176965437.1">
    <property type="nucleotide sequence ID" value="NZ_CP058215.1"/>
</dbReference>
<dbReference type="PANTHER" id="PTHR13031">
    <property type="entry name" value="RIBONUCLEASE P SUBUNIT P30"/>
    <property type="match status" value="1"/>
</dbReference>
<dbReference type="HAMAP" id="MF_00756">
    <property type="entry name" value="RNase_P_3"/>
    <property type="match status" value="1"/>
</dbReference>
<gene>
    <name evidence="7" type="primary">rnp3</name>
    <name evidence="8" type="ORF">HWN40_09085</name>
</gene>
<dbReference type="Gene3D" id="3.20.20.140">
    <property type="entry name" value="Metal-dependent hydrolases"/>
    <property type="match status" value="1"/>
</dbReference>
<dbReference type="KEGG" id="mzi:HWN40_09085"/>
<proteinExistence type="inferred from homology"/>
<sequence length="246" mass="26846">MVESGYYDLNVSFVPESSNRVEELAATAGHLGYSGIAINYPANSKISVGDLDSEDIEIFSAVAIRPKNASKIHSIVDRYRDRVDLITVCGGIESINRAAIENPRVDILTDMNMGRESGFNHVLAKAASDNNVAVAFDLGSLIRLRGGNRVHALSNFRKNLQLVRKYDVPYLLTSSPQSVYDMRAPRELIALAALFGMSREEAIRGLSTIPEAIISGNRPPEGYLCEGVEIIGTDIEDECSRGDDIV</sequence>
<keyword evidence="2 7" id="KW-0963">Cytoplasm</keyword>
<dbReference type="GO" id="GO:0030677">
    <property type="term" value="C:ribonuclease P complex"/>
    <property type="evidence" value="ECO:0007669"/>
    <property type="project" value="UniProtKB-UniRule"/>
</dbReference>
<dbReference type="GO" id="GO:0004526">
    <property type="term" value="F:ribonuclease P activity"/>
    <property type="evidence" value="ECO:0007669"/>
    <property type="project" value="UniProtKB-UniRule"/>
</dbReference>
<keyword evidence="3 7" id="KW-0819">tRNA processing</keyword>
<dbReference type="InterPro" id="IPR016195">
    <property type="entry name" value="Pol/histidinol_Pase-like"/>
</dbReference>
<dbReference type="AlphaFoldDB" id="A0A7D5I5M4"/>
<evidence type="ECO:0000256" key="4">
    <source>
        <dbReference type="ARBA" id="ARBA00022722"/>
    </source>
</evidence>
<evidence type="ECO:0000256" key="6">
    <source>
        <dbReference type="ARBA" id="ARBA00022801"/>
    </source>
</evidence>
<dbReference type="GO" id="GO:0005737">
    <property type="term" value="C:cytoplasm"/>
    <property type="evidence" value="ECO:0007669"/>
    <property type="project" value="UniProtKB-SubCell"/>
</dbReference>
<dbReference type="EMBL" id="CP058215">
    <property type="protein sequence ID" value="QLC50381.1"/>
    <property type="molecule type" value="Genomic_DNA"/>
</dbReference>
<dbReference type="SUPFAM" id="SSF89550">
    <property type="entry name" value="PHP domain-like"/>
    <property type="match status" value="1"/>
</dbReference>
<dbReference type="InterPro" id="IPR023539">
    <property type="entry name" value="RNase_P_comp-3_arc"/>
</dbReference>
<organism evidence="8 9">
    <name type="scientific">Methanolobus zinderi</name>
    <dbReference type="NCBI Taxonomy" id="536044"/>
    <lineage>
        <taxon>Archaea</taxon>
        <taxon>Methanobacteriati</taxon>
        <taxon>Methanobacteriota</taxon>
        <taxon>Stenosarchaea group</taxon>
        <taxon>Methanomicrobia</taxon>
        <taxon>Methanosarcinales</taxon>
        <taxon>Methanosarcinaceae</taxon>
        <taxon>Methanolobus</taxon>
    </lineage>
</organism>
<dbReference type="EC" id="3.1.26.5" evidence="7"/>
<comment type="subunit">
    <text evidence="7">Consists of a catalytic RNA component and at least 4-5 protein subunits.</text>
</comment>
<keyword evidence="6 7" id="KW-0378">Hydrolase</keyword>
<keyword evidence="5 7" id="KW-0255">Endonuclease</keyword>
<evidence type="ECO:0000256" key="3">
    <source>
        <dbReference type="ARBA" id="ARBA00022694"/>
    </source>
</evidence>
<comment type="similarity">
    <text evidence="1 7">Belongs to the eukaryotic/archaeal RNase P protein component 3 family.</text>
</comment>
<comment type="function">
    <text evidence="7">Part of ribonuclease P, a protein complex that generates mature tRNA molecules by cleaving their 5'-ends.</text>
</comment>
<dbReference type="Proteomes" id="UP000509594">
    <property type="component" value="Chromosome"/>
</dbReference>
<dbReference type="GO" id="GO:0001682">
    <property type="term" value="P:tRNA 5'-leader removal"/>
    <property type="evidence" value="ECO:0007669"/>
    <property type="project" value="UniProtKB-UniRule"/>
</dbReference>
<evidence type="ECO:0000313" key="9">
    <source>
        <dbReference type="Proteomes" id="UP000509594"/>
    </source>
</evidence>
<dbReference type="InterPro" id="IPR002738">
    <property type="entry name" value="RNase_P_p30"/>
</dbReference>
<dbReference type="NCBIfam" id="NF046111">
    <property type="entry name" value="RNaseP3Mthb"/>
    <property type="match status" value="1"/>
</dbReference>
<keyword evidence="4 7" id="KW-0540">Nuclease</keyword>
<evidence type="ECO:0000256" key="1">
    <source>
        <dbReference type="ARBA" id="ARBA00007331"/>
    </source>
</evidence>
<dbReference type="GeneID" id="55821826"/>
<dbReference type="PANTHER" id="PTHR13031:SF0">
    <property type="entry name" value="RIBONUCLEASE P PROTEIN SUBUNIT P30"/>
    <property type="match status" value="1"/>
</dbReference>